<reference evidence="1" key="1">
    <citation type="submission" date="2019-08" db="EMBL/GenBank/DDBJ databases">
        <authorList>
            <person name="Kucharzyk K."/>
            <person name="Murdoch R.W."/>
            <person name="Higgins S."/>
            <person name="Loffler F."/>
        </authorList>
    </citation>
    <scope>NUCLEOTIDE SEQUENCE</scope>
</reference>
<dbReference type="AlphaFoldDB" id="A0A645HLX9"/>
<protein>
    <submittedName>
        <fullName evidence="1">Uncharacterized protein</fullName>
    </submittedName>
</protein>
<gene>
    <name evidence="1" type="ORF">SDC9_187074</name>
</gene>
<evidence type="ECO:0000313" key="1">
    <source>
        <dbReference type="EMBL" id="MPN39546.1"/>
    </source>
</evidence>
<organism evidence="1">
    <name type="scientific">bioreactor metagenome</name>
    <dbReference type="NCBI Taxonomy" id="1076179"/>
    <lineage>
        <taxon>unclassified sequences</taxon>
        <taxon>metagenomes</taxon>
        <taxon>ecological metagenomes</taxon>
    </lineage>
</organism>
<dbReference type="EMBL" id="VSSQ01095423">
    <property type="protein sequence ID" value="MPN39546.1"/>
    <property type="molecule type" value="Genomic_DNA"/>
</dbReference>
<accession>A0A645HLX9</accession>
<name>A0A645HLX9_9ZZZZ</name>
<comment type="caution">
    <text evidence="1">The sequence shown here is derived from an EMBL/GenBank/DDBJ whole genome shotgun (WGS) entry which is preliminary data.</text>
</comment>
<sequence>MVLLNQSVLLQQLQRLPERHAAHAELGREFGFGGKPGVTGECAVQHHLEQLLIHANKRQVLFLRQMA</sequence>
<proteinExistence type="predicted"/>